<keyword evidence="3" id="KW-1185">Reference proteome</keyword>
<dbReference type="RefSeq" id="WP_125320067.1">
    <property type="nucleotide sequence ID" value="NZ_AP024889.1"/>
</dbReference>
<dbReference type="Gene3D" id="1.10.150.690">
    <property type="entry name" value="DUF2063"/>
    <property type="match status" value="1"/>
</dbReference>
<evidence type="ECO:0000313" key="3">
    <source>
        <dbReference type="Proteomes" id="UP000269041"/>
    </source>
</evidence>
<evidence type="ECO:0000259" key="1">
    <source>
        <dbReference type="Pfam" id="PF09836"/>
    </source>
</evidence>
<proteinExistence type="predicted"/>
<comment type="caution">
    <text evidence="2">The sequence shown here is derived from an EMBL/GenBank/DDBJ whole genome shotgun (WGS) entry which is preliminary data.</text>
</comment>
<dbReference type="EMBL" id="RSFA01000013">
    <property type="protein sequence ID" value="RSD32214.1"/>
    <property type="molecule type" value="Genomic_DNA"/>
</dbReference>
<accession>A0A3R9FQT1</accession>
<name>A0A3R9FQT1_9VIBR</name>
<feature type="domain" description="Putative DNA-binding" evidence="1">
    <location>
        <begin position="25"/>
        <end position="88"/>
    </location>
</feature>
<organism evidence="2 3">
    <name type="scientific">Vibrio pectenicida</name>
    <dbReference type="NCBI Taxonomy" id="62763"/>
    <lineage>
        <taxon>Bacteria</taxon>
        <taxon>Pseudomonadati</taxon>
        <taxon>Pseudomonadota</taxon>
        <taxon>Gammaproteobacteria</taxon>
        <taxon>Vibrionales</taxon>
        <taxon>Vibrionaceae</taxon>
        <taxon>Vibrio</taxon>
    </lineage>
</organism>
<reference evidence="2 3" key="1">
    <citation type="submission" date="2018-12" db="EMBL/GenBank/DDBJ databases">
        <title>Genomic taxonomy of the Vibrionaceae family.</title>
        <authorList>
            <person name="Gomez-Gil B."/>
            <person name="Enciso-Ibarra K."/>
        </authorList>
    </citation>
    <scope>NUCLEOTIDE SEQUENCE [LARGE SCALE GENOMIC DNA]</scope>
    <source>
        <strain evidence="2 3">CAIM 594</strain>
    </source>
</reference>
<dbReference type="AlphaFoldDB" id="A0A3R9FQT1"/>
<dbReference type="OrthoDB" id="7595107at2"/>
<gene>
    <name evidence="2" type="ORF">EJA03_04595</name>
</gene>
<dbReference type="Pfam" id="PF09836">
    <property type="entry name" value="DUF2063"/>
    <property type="match status" value="1"/>
</dbReference>
<evidence type="ECO:0000313" key="2">
    <source>
        <dbReference type="EMBL" id="RSD32214.1"/>
    </source>
</evidence>
<sequence>MLNPPNQMQTQTESLSAMIRFPNEKNILCRYSEFIRDNVLSVVNATFPLFYAQFSRQKLDGMVDGFVTKHGAFEAEFHQIATEFVHFLQKDKSNSTNFVSSQQLALLEYEWVTFCVEIDSISGKMSYFTPKEVVEDDCLQVNPTLKLTQVPFLLHQDSVTFLTSDSHFVFYGVFRNQDHHVVSQRLRDVDVALIQMLIDQPDLTSAQLQQTVNQNDVSFSVIEWVQHFGELGLLKVQFIGE</sequence>
<dbReference type="InterPro" id="IPR044922">
    <property type="entry name" value="DUF2063_N_sf"/>
</dbReference>
<dbReference type="Proteomes" id="UP000269041">
    <property type="component" value="Unassembled WGS sequence"/>
</dbReference>
<protein>
    <submittedName>
        <fullName evidence="2">DUF2063 domain-containing protein</fullName>
    </submittedName>
</protein>
<dbReference type="InterPro" id="IPR018640">
    <property type="entry name" value="DUF2063"/>
</dbReference>